<dbReference type="EMBL" id="CP031229">
    <property type="protein sequence ID" value="AXH95749.1"/>
    <property type="molecule type" value="Genomic_DNA"/>
</dbReference>
<dbReference type="AlphaFoldDB" id="A0A345NL41"/>
<dbReference type="InterPro" id="IPR004860">
    <property type="entry name" value="LAGLIDADG_dom"/>
</dbReference>
<evidence type="ECO:0000313" key="3">
    <source>
        <dbReference type="Proteomes" id="UP000253790"/>
    </source>
</evidence>
<evidence type="ECO:0000259" key="1">
    <source>
        <dbReference type="PROSITE" id="PS50819"/>
    </source>
</evidence>
<dbReference type="InterPro" id="IPR006142">
    <property type="entry name" value="INTEIN"/>
</dbReference>
<dbReference type="RefSeq" id="WP_114927514.1">
    <property type="nucleotide sequence ID" value="NZ_CP031229.1"/>
</dbReference>
<dbReference type="OrthoDB" id="3366805at2"/>
<dbReference type="Gene3D" id="3.10.28.10">
    <property type="entry name" value="Homing endonucleases"/>
    <property type="match status" value="1"/>
</dbReference>
<organism evidence="2 3">
    <name type="scientific">Ornithinimicrobium avium</name>
    <dbReference type="NCBI Taxonomy" id="2283195"/>
    <lineage>
        <taxon>Bacteria</taxon>
        <taxon>Bacillati</taxon>
        <taxon>Actinomycetota</taxon>
        <taxon>Actinomycetes</taxon>
        <taxon>Micrococcales</taxon>
        <taxon>Ornithinimicrobiaceae</taxon>
        <taxon>Ornithinimicrobium</taxon>
    </lineage>
</organism>
<gene>
    <name evidence="2" type="ORF">DV701_06065</name>
</gene>
<dbReference type="InterPro" id="IPR004042">
    <property type="entry name" value="Intein_endonuc_central"/>
</dbReference>
<dbReference type="GO" id="GO:0016539">
    <property type="term" value="P:intein-mediated protein splicing"/>
    <property type="evidence" value="ECO:0007669"/>
    <property type="project" value="InterPro"/>
</dbReference>
<feature type="domain" description="DOD-type homing endonuclease" evidence="1">
    <location>
        <begin position="9"/>
        <end position="136"/>
    </location>
</feature>
<dbReference type="PROSITE" id="PS50819">
    <property type="entry name" value="INTEIN_ENDONUCLEASE"/>
    <property type="match status" value="1"/>
</dbReference>
<dbReference type="Pfam" id="PF14528">
    <property type="entry name" value="LAGLIDADG_3"/>
    <property type="match status" value="1"/>
</dbReference>
<dbReference type="GO" id="GO:0004519">
    <property type="term" value="F:endonuclease activity"/>
    <property type="evidence" value="ECO:0007669"/>
    <property type="project" value="InterPro"/>
</dbReference>
<protein>
    <recommendedName>
        <fullName evidence="1">DOD-type homing endonuclease domain-containing protein</fullName>
    </recommendedName>
</protein>
<sequence>MWDEDLAHYLGWLVGDGNFSHRRAVTIYGSQDDIGEIMPQHRMLLTRWTRFESKPSLQINGTVQLRLNRRDFVDYLSGLGVVQKKSAEKLVPEAVLTAPEEALVAFLRGLFDADGCVVNDPGTARVSRHLVSDLPV</sequence>
<accession>A0A345NL41</accession>
<dbReference type="Proteomes" id="UP000253790">
    <property type="component" value="Chromosome"/>
</dbReference>
<dbReference type="KEGG" id="orn:DV701_06065"/>
<dbReference type="SUPFAM" id="SSF55608">
    <property type="entry name" value="Homing endonucleases"/>
    <property type="match status" value="1"/>
</dbReference>
<reference evidence="2 3" key="1">
    <citation type="submission" date="2018-07" db="EMBL/GenBank/DDBJ databases">
        <title>Complete genome sequencing of Ornithinimicrobium sp. AMA3305.</title>
        <authorList>
            <person name="Bae J.-W."/>
        </authorList>
    </citation>
    <scope>NUCLEOTIDE SEQUENCE [LARGE SCALE GENOMIC DNA]</scope>
    <source>
        <strain evidence="2 3">AMA3305</strain>
    </source>
</reference>
<name>A0A345NL41_9MICO</name>
<keyword evidence="3" id="KW-1185">Reference proteome</keyword>
<proteinExistence type="predicted"/>
<dbReference type="PRINTS" id="PR00379">
    <property type="entry name" value="INTEIN"/>
</dbReference>
<evidence type="ECO:0000313" key="2">
    <source>
        <dbReference type="EMBL" id="AXH95749.1"/>
    </source>
</evidence>
<dbReference type="InterPro" id="IPR027434">
    <property type="entry name" value="Homing_endonucl"/>
</dbReference>